<reference evidence="2 3" key="1">
    <citation type="submission" date="2020-08" db="EMBL/GenBank/DDBJ databases">
        <title>Genomic Encyclopedia of Type Strains, Phase IV (KMG-IV): sequencing the most valuable type-strain genomes for metagenomic binning, comparative biology and taxonomic classification.</title>
        <authorList>
            <person name="Goeker M."/>
        </authorList>
    </citation>
    <scope>NUCLEOTIDE SEQUENCE [LARGE SCALE GENOMIC DNA]</scope>
    <source>
        <strain evidence="2 3">DSM 27026</strain>
    </source>
</reference>
<dbReference type="AlphaFoldDB" id="A0A840VEB7"/>
<evidence type="ECO:0000256" key="1">
    <source>
        <dbReference type="SAM" id="Phobius"/>
    </source>
</evidence>
<gene>
    <name evidence="2" type="ORF">HNP71_002354</name>
</gene>
<keyword evidence="1" id="KW-1133">Transmembrane helix</keyword>
<comment type="caution">
    <text evidence="2">The sequence shown here is derived from an EMBL/GenBank/DDBJ whole genome shotgun (WGS) entry which is preliminary data.</text>
</comment>
<keyword evidence="1" id="KW-0812">Transmembrane</keyword>
<feature type="transmembrane region" description="Helical" evidence="1">
    <location>
        <begin position="65"/>
        <end position="90"/>
    </location>
</feature>
<keyword evidence="1" id="KW-0472">Membrane</keyword>
<dbReference type="EMBL" id="JACHFJ010000012">
    <property type="protein sequence ID" value="MBB5374084.1"/>
    <property type="molecule type" value="Genomic_DNA"/>
</dbReference>
<feature type="transmembrane region" description="Helical" evidence="1">
    <location>
        <begin position="102"/>
        <end position="120"/>
    </location>
</feature>
<feature type="transmembrane region" description="Helical" evidence="1">
    <location>
        <begin position="12"/>
        <end position="31"/>
    </location>
</feature>
<evidence type="ECO:0000313" key="3">
    <source>
        <dbReference type="Proteomes" id="UP000553706"/>
    </source>
</evidence>
<dbReference type="Proteomes" id="UP000553706">
    <property type="component" value="Unassembled WGS sequence"/>
</dbReference>
<accession>A0A840VEB7</accession>
<dbReference type="RefSeq" id="WP_183267101.1">
    <property type="nucleotide sequence ID" value="NZ_JACHFJ010000012.1"/>
</dbReference>
<organism evidence="2 3">
    <name type="scientific">Acidocella aromatica</name>
    <dbReference type="NCBI Taxonomy" id="1303579"/>
    <lineage>
        <taxon>Bacteria</taxon>
        <taxon>Pseudomonadati</taxon>
        <taxon>Pseudomonadota</taxon>
        <taxon>Alphaproteobacteria</taxon>
        <taxon>Acetobacterales</taxon>
        <taxon>Acidocellaceae</taxon>
        <taxon>Acidocella</taxon>
    </lineage>
</organism>
<proteinExistence type="predicted"/>
<keyword evidence="3" id="KW-1185">Reference proteome</keyword>
<evidence type="ECO:0000313" key="2">
    <source>
        <dbReference type="EMBL" id="MBB5374084.1"/>
    </source>
</evidence>
<protein>
    <submittedName>
        <fullName evidence="2">Uncharacterized protein</fullName>
    </submittedName>
</protein>
<name>A0A840VEB7_9PROT</name>
<sequence>MSKTTKWGATDWLCLALSGLIGGGVFAFRWFTVVPVSTVGQCAAANAPAFCTPRHWMLLGQYYDAWGWSGLALGLAAFFLGSRVLAALALGAGIASVVNYNATQGIIGAALGLMAWGSVISNRPGWRG</sequence>